<keyword evidence="4" id="KW-1185">Reference proteome</keyword>
<name>A0A4R7PDR7_9GAMM</name>
<dbReference type="SUPFAM" id="SSF51735">
    <property type="entry name" value="NAD(P)-binding Rossmann-fold domains"/>
    <property type="match status" value="1"/>
</dbReference>
<reference evidence="3 4" key="1">
    <citation type="submission" date="2019-03" db="EMBL/GenBank/DDBJ databases">
        <title>Genomic Encyclopedia of Type Strains, Phase IV (KMG-IV): sequencing the most valuable type-strain genomes for metagenomic binning, comparative biology and taxonomic classification.</title>
        <authorList>
            <person name="Goeker M."/>
        </authorList>
    </citation>
    <scope>NUCLEOTIDE SEQUENCE [LARGE SCALE GENOMIC DNA]</scope>
    <source>
        <strain evidence="3 4">DSM 26377</strain>
    </source>
</reference>
<dbReference type="AlphaFoldDB" id="A0A4R7PDR7"/>
<dbReference type="InterPro" id="IPR051122">
    <property type="entry name" value="SDR_DHRS6-like"/>
</dbReference>
<gene>
    <name evidence="3" type="ORF">DFR24_1140</name>
</gene>
<proteinExistence type="inferred from homology"/>
<dbReference type="InterPro" id="IPR002347">
    <property type="entry name" value="SDR_fam"/>
</dbReference>
<dbReference type="Gene3D" id="3.40.50.720">
    <property type="entry name" value="NAD(P)-binding Rossmann-like Domain"/>
    <property type="match status" value="1"/>
</dbReference>
<dbReference type="PANTHER" id="PTHR43477:SF1">
    <property type="entry name" value="DIHYDROANTICAPSIN 7-DEHYDROGENASE"/>
    <property type="match status" value="1"/>
</dbReference>
<sequence length="258" mass="26407">MSSKPISGCGVVLLGGTAGVGLEAASQFAEQGARVLLLGRNAERGAAACAAVKARVPSADVGFVKVDATDPADAVRAEAECRERLGAIDVIVTSTGPSEPPRLMHNIPIQSVRPLIEEIMLPPLHLIHAALPAMRKQKSGSIVVVASDAGKIPTPGETLVGSAMGAILMYCKAAALEVKRENVRINLLTPSLISGTPGAALIFNEPFSAKMFEKASAMAHLGVADAADQAAMILYLAGPAAKRMTGQAISINGGISIA</sequence>
<dbReference type="GO" id="GO:0016491">
    <property type="term" value="F:oxidoreductase activity"/>
    <property type="evidence" value="ECO:0007669"/>
    <property type="project" value="UniProtKB-KW"/>
</dbReference>
<dbReference type="InterPro" id="IPR036291">
    <property type="entry name" value="NAD(P)-bd_dom_sf"/>
</dbReference>
<dbReference type="RefSeq" id="WP_133880319.1">
    <property type="nucleotide sequence ID" value="NZ_MWIN01000012.1"/>
</dbReference>
<organism evidence="3 4">
    <name type="scientific">Panacagrimonas perspica</name>
    <dbReference type="NCBI Taxonomy" id="381431"/>
    <lineage>
        <taxon>Bacteria</taxon>
        <taxon>Pseudomonadati</taxon>
        <taxon>Pseudomonadota</taxon>
        <taxon>Gammaproteobacteria</taxon>
        <taxon>Nevskiales</taxon>
        <taxon>Nevskiaceae</taxon>
        <taxon>Panacagrimonas</taxon>
    </lineage>
</organism>
<comment type="similarity">
    <text evidence="1">Belongs to the short-chain dehydrogenases/reductases (SDR) family.</text>
</comment>
<dbReference type="EMBL" id="SOBT01000008">
    <property type="protein sequence ID" value="TDU31759.1"/>
    <property type="molecule type" value="Genomic_DNA"/>
</dbReference>
<protein>
    <submittedName>
        <fullName evidence="3">NAD(P)-dependent dehydrogenase (Short-subunit alcohol dehydrogenase family)</fullName>
    </submittedName>
</protein>
<dbReference type="CDD" id="cd05233">
    <property type="entry name" value="SDR_c"/>
    <property type="match status" value="1"/>
</dbReference>
<evidence type="ECO:0000313" key="4">
    <source>
        <dbReference type="Proteomes" id="UP000295341"/>
    </source>
</evidence>
<accession>A0A4R7PDR7</accession>
<dbReference type="OrthoDB" id="286404at2"/>
<keyword evidence="2" id="KW-0560">Oxidoreductase</keyword>
<comment type="caution">
    <text evidence="3">The sequence shown here is derived from an EMBL/GenBank/DDBJ whole genome shotgun (WGS) entry which is preliminary data.</text>
</comment>
<evidence type="ECO:0000313" key="3">
    <source>
        <dbReference type="EMBL" id="TDU31759.1"/>
    </source>
</evidence>
<dbReference type="PRINTS" id="PR00081">
    <property type="entry name" value="GDHRDH"/>
</dbReference>
<dbReference type="Proteomes" id="UP000295341">
    <property type="component" value="Unassembled WGS sequence"/>
</dbReference>
<evidence type="ECO:0000256" key="2">
    <source>
        <dbReference type="ARBA" id="ARBA00023002"/>
    </source>
</evidence>
<evidence type="ECO:0000256" key="1">
    <source>
        <dbReference type="ARBA" id="ARBA00006484"/>
    </source>
</evidence>
<dbReference type="PANTHER" id="PTHR43477">
    <property type="entry name" value="DIHYDROANTICAPSIN 7-DEHYDROGENASE"/>
    <property type="match status" value="1"/>
</dbReference>
<dbReference type="Pfam" id="PF13561">
    <property type="entry name" value="adh_short_C2"/>
    <property type="match status" value="1"/>
</dbReference>